<dbReference type="SUPFAM" id="SSF53187">
    <property type="entry name" value="Zn-dependent exopeptidases"/>
    <property type="match status" value="1"/>
</dbReference>
<reference evidence="5" key="1">
    <citation type="submission" date="2018-05" db="EMBL/GenBank/DDBJ databases">
        <authorList>
            <person name="Liu B.-T."/>
        </authorList>
    </citation>
    <scope>NUCLEOTIDE SEQUENCE [LARGE SCALE GENOMIC DNA]</scope>
    <source>
        <strain evidence="5">WD6-1</strain>
    </source>
</reference>
<dbReference type="SMART" id="SM00631">
    <property type="entry name" value="Zn_pept"/>
    <property type="match status" value="1"/>
</dbReference>
<dbReference type="GO" id="GO:0004181">
    <property type="term" value="F:metallocarboxypeptidase activity"/>
    <property type="evidence" value="ECO:0007669"/>
    <property type="project" value="InterPro"/>
</dbReference>
<dbReference type="InterPro" id="IPR000834">
    <property type="entry name" value="Peptidase_M14"/>
</dbReference>
<comment type="similarity">
    <text evidence="2">Belongs to the peptidase M14 family.</text>
</comment>
<dbReference type="RefSeq" id="WP_109252993.1">
    <property type="nucleotide sequence ID" value="NZ_QEXV01000003.1"/>
</dbReference>
<dbReference type="EMBL" id="QEXV01000003">
    <property type="protein sequence ID" value="PWE17762.1"/>
    <property type="molecule type" value="Genomic_DNA"/>
</dbReference>
<dbReference type="GO" id="GO:0006508">
    <property type="term" value="P:proteolysis"/>
    <property type="evidence" value="ECO:0007669"/>
    <property type="project" value="InterPro"/>
</dbReference>
<dbReference type="CDD" id="cd06234">
    <property type="entry name" value="M14_PaCCP-like"/>
    <property type="match status" value="1"/>
</dbReference>
<dbReference type="OrthoDB" id="5490902at2"/>
<sequence>MRVSSVFDSGNIVVKSAKTPGDIRLEIRKDNGSDFYQWFHFRLTGARGQDCVMTIENAAGAAYPDGWRDYRAVASTDRETWVRVPTDYVDGKLVIRHTPDADAVWYAYFAPYSMERHADLLARCQASPRARLDVIGETLDGRTLDRLVIGEPGEGKAVIWVTARQHPGETMAEWAAEGLLERLLDPADGVARALLDRAVFHVVPNMNPDGSARGHLRTNAKGVNLNREWNKASPENSPEVHAVLERMAETGVDLFLDMHGDEALPHNFIAGGEGAPSFTDEQGALLEAYKDALAAITPDFQTAKGYPVDAPGAADLSIATNYMAETFGGLAMTLEMSFKDCVEAPDPVHGWSPAHARKLGAANLDAMRAVMDRLR</sequence>
<dbReference type="InterPro" id="IPR040626">
    <property type="entry name" value="Pepdidase_M14_N"/>
</dbReference>
<proteinExistence type="inferred from homology"/>
<dbReference type="Proteomes" id="UP000245168">
    <property type="component" value="Unassembled WGS sequence"/>
</dbReference>
<gene>
    <name evidence="4" type="ORF">DDZ18_08900</name>
</gene>
<evidence type="ECO:0000256" key="2">
    <source>
        <dbReference type="PROSITE-ProRule" id="PRU01379"/>
    </source>
</evidence>
<feature type="domain" description="Peptidase M14" evidence="3">
    <location>
        <begin position="110"/>
        <end position="374"/>
    </location>
</feature>
<dbReference type="Pfam" id="PF18027">
    <property type="entry name" value="Pepdidase_M14_N"/>
    <property type="match status" value="1"/>
</dbReference>
<comment type="caution">
    <text evidence="4">The sequence shown here is derived from an EMBL/GenBank/DDBJ whole genome shotgun (WGS) entry which is preliminary data.</text>
</comment>
<feature type="active site" description="Proton donor/acceptor" evidence="2">
    <location>
        <position position="335"/>
    </location>
</feature>
<accession>A0A2U2BUT0</accession>
<evidence type="ECO:0000313" key="5">
    <source>
        <dbReference type="Proteomes" id="UP000245168"/>
    </source>
</evidence>
<organism evidence="4 5">
    <name type="scientific">Marinicauda salina</name>
    <dbReference type="NCBI Taxonomy" id="2135793"/>
    <lineage>
        <taxon>Bacteria</taxon>
        <taxon>Pseudomonadati</taxon>
        <taxon>Pseudomonadota</taxon>
        <taxon>Alphaproteobacteria</taxon>
        <taxon>Maricaulales</taxon>
        <taxon>Maricaulaceae</taxon>
        <taxon>Marinicauda</taxon>
    </lineage>
</organism>
<protein>
    <recommendedName>
        <fullName evidence="3">Peptidase M14 domain-containing protein</fullName>
    </recommendedName>
</protein>
<dbReference type="PROSITE" id="PS52035">
    <property type="entry name" value="PEPTIDASE_M14"/>
    <property type="match status" value="1"/>
</dbReference>
<dbReference type="GO" id="GO:0008270">
    <property type="term" value="F:zinc ion binding"/>
    <property type="evidence" value="ECO:0007669"/>
    <property type="project" value="InterPro"/>
</dbReference>
<evidence type="ECO:0000259" key="3">
    <source>
        <dbReference type="PROSITE" id="PS52035"/>
    </source>
</evidence>
<dbReference type="InterPro" id="IPR050821">
    <property type="entry name" value="Cytosolic_carboxypeptidase"/>
</dbReference>
<dbReference type="Gene3D" id="3.40.630.10">
    <property type="entry name" value="Zn peptidases"/>
    <property type="match status" value="1"/>
</dbReference>
<evidence type="ECO:0000313" key="4">
    <source>
        <dbReference type="EMBL" id="PWE17762.1"/>
    </source>
</evidence>
<dbReference type="PANTHER" id="PTHR12756:SF11">
    <property type="entry name" value="CYTOSOLIC CARBOXYPEPTIDASE 1"/>
    <property type="match status" value="1"/>
</dbReference>
<name>A0A2U2BUT0_9PROT</name>
<dbReference type="PANTHER" id="PTHR12756">
    <property type="entry name" value="CYTOSOLIC CARBOXYPEPTIDASE"/>
    <property type="match status" value="1"/>
</dbReference>
<dbReference type="Pfam" id="PF00246">
    <property type="entry name" value="Peptidase_M14"/>
    <property type="match status" value="1"/>
</dbReference>
<comment type="cofactor">
    <cofactor evidence="1">
        <name>Zn(2+)</name>
        <dbReference type="ChEBI" id="CHEBI:29105"/>
    </cofactor>
</comment>
<evidence type="ECO:0000256" key="1">
    <source>
        <dbReference type="ARBA" id="ARBA00001947"/>
    </source>
</evidence>
<keyword evidence="5" id="KW-1185">Reference proteome</keyword>
<dbReference type="Gene3D" id="2.60.40.3120">
    <property type="match status" value="1"/>
</dbReference>
<dbReference type="AlphaFoldDB" id="A0A2U2BUT0"/>